<dbReference type="InterPro" id="IPR013783">
    <property type="entry name" value="Ig-like_fold"/>
</dbReference>
<name>A0ABD3X745_SINWO</name>
<evidence type="ECO:0000313" key="2">
    <source>
        <dbReference type="Proteomes" id="UP001634394"/>
    </source>
</evidence>
<feature type="non-terminal residue" evidence="1">
    <location>
        <position position="49"/>
    </location>
</feature>
<dbReference type="Proteomes" id="UP001634394">
    <property type="component" value="Unassembled WGS sequence"/>
</dbReference>
<dbReference type="AlphaFoldDB" id="A0ABD3X745"/>
<sequence>MVNFTWKDPKLEDRNGKIVEYIIEITVQAMTETKKEGMKAKMAFKSITC</sequence>
<dbReference type="EMBL" id="JBJQND010000003">
    <property type="protein sequence ID" value="KAL3881892.1"/>
    <property type="molecule type" value="Genomic_DNA"/>
</dbReference>
<comment type="caution">
    <text evidence="1">The sequence shown here is derived from an EMBL/GenBank/DDBJ whole genome shotgun (WGS) entry which is preliminary data.</text>
</comment>
<organism evidence="1 2">
    <name type="scientific">Sinanodonta woodiana</name>
    <name type="common">Chinese pond mussel</name>
    <name type="synonym">Anodonta woodiana</name>
    <dbReference type="NCBI Taxonomy" id="1069815"/>
    <lineage>
        <taxon>Eukaryota</taxon>
        <taxon>Metazoa</taxon>
        <taxon>Spiralia</taxon>
        <taxon>Lophotrochozoa</taxon>
        <taxon>Mollusca</taxon>
        <taxon>Bivalvia</taxon>
        <taxon>Autobranchia</taxon>
        <taxon>Heteroconchia</taxon>
        <taxon>Palaeoheterodonta</taxon>
        <taxon>Unionida</taxon>
        <taxon>Unionoidea</taxon>
        <taxon>Unionidae</taxon>
        <taxon>Unioninae</taxon>
        <taxon>Sinanodonta</taxon>
    </lineage>
</organism>
<protein>
    <submittedName>
        <fullName evidence="1">Uncharacterized protein</fullName>
    </submittedName>
</protein>
<reference evidence="1 2" key="1">
    <citation type="submission" date="2024-11" db="EMBL/GenBank/DDBJ databases">
        <title>Chromosome-level genome assembly of the freshwater bivalve Anodonta woodiana.</title>
        <authorList>
            <person name="Chen X."/>
        </authorList>
    </citation>
    <scope>NUCLEOTIDE SEQUENCE [LARGE SCALE GENOMIC DNA]</scope>
    <source>
        <strain evidence="1">MN2024</strain>
        <tissue evidence="1">Gills</tissue>
    </source>
</reference>
<proteinExistence type="predicted"/>
<gene>
    <name evidence="1" type="ORF">ACJMK2_028279</name>
</gene>
<accession>A0ABD3X745</accession>
<evidence type="ECO:0000313" key="1">
    <source>
        <dbReference type="EMBL" id="KAL3881892.1"/>
    </source>
</evidence>
<keyword evidence="2" id="KW-1185">Reference proteome</keyword>
<dbReference type="Gene3D" id="2.60.40.10">
    <property type="entry name" value="Immunoglobulins"/>
    <property type="match status" value="1"/>
</dbReference>